<proteinExistence type="predicted"/>
<evidence type="ECO:0000259" key="1">
    <source>
        <dbReference type="Pfam" id="PF01909"/>
    </source>
</evidence>
<dbReference type="Pfam" id="PF01909">
    <property type="entry name" value="NTP_transf_2"/>
    <property type="match status" value="1"/>
</dbReference>
<gene>
    <name evidence="2" type="ORF">DT076_05065</name>
</gene>
<dbReference type="InterPro" id="IPR043519">
    <property type="entry name" value="NT_sf"/>
</dbReference>
<dbReference type="AlphaFoldDB" id="A0A367YYH8"/>
<keyword evidence="3" id="KW-1185">Reference proteome</keyword>
<accession>A0A367YYH8</accession>
<protein>
    <submittedName>
        <fullName evidence="2">Nucleotidyltransferase domain-containing protein</fullName>
    </submittedName>
</protein>
<dbReference type="Proteomes" id="UP000252770">
    <property type="component" value="Unassembled WGS sequence"/>
</dbReference>
<dbReference type="EMBL" id="QOUI01000002">
    <property type="protein sequence ID" value="RCK70904.1"/>
    <property type="molecule type" value="Genomic_DNA"/>
</dbReference>
<evidence type="ECO:0000313" key="3">
    <source>
        <dbReference type="Proteomes" id="UP000252770"/>
    </source>
</evidence>
<evidence type="ECO:0000313" key="2">
    <source>
        <dbReference type="EMBL" id="RCK70904.1"/>
    </source>
</evidence>
<organism evidence="2 3">
    <name type="scientific">Desertihabitans brevis</name>
    <dbReference type="NCBI Taxonomy" id="2268447"/>
    <lineage>
        <taxon>Bacteria</taxon>
        <taxon>Bacillati</taxon>
        <taxon>Actinomycetota</taxon>
        <taxon>Actinomycetes</taxon>
        <taxon>Propionibacteriales</taxon>
        <taxon>Propionibacteriaceae</taxon>
        <taxon>Desertihabitans</taxon>
    </lineage>
</organism>
<name>A0A367YYH8_9ACTN</name>
<sequence length="269" mass="28288">MVELADRLVQVPGVEAVALGGSRARGEAHPDSDVDLGLYYRSSIDTGALRALAGEVATTRPGTGSLEVTEPGGWGPWVDGGAWMSIRSTPVDWIYRDLDRVRRSVEDARRGVFEFAFQVGHPLGVPTTAYAGEVALARVLADPDGELRALQGQVTAYPPALTGAVLERLGEARFLLGALAKSAGRGDTSYLAGCLFRVVGLCAHAVHARAGSWVVNEKGLVDSAGRLPGAPAAFAERAHRLLGELGRSPAELTRSVQDARDLVEEVAAG</sequence>
<keyword evidence="2" id="KW-0808">Transferase</keyword>
<dbReference type="GO" id="GO:0016779">
    <property type="term" value="F:nucleotidyltransferase activity"/>
    <property type="evidence" value="ECO:0007669"/>
    <property type="project" value="InterPro"/>
</dbReference>
<feature type="domain" description="Polymerase nucleotidyl transferase" evidence="1">
    <location>
        <begin position="5"/>
        <end position="43"/>
    </location>
</feature>
<reference evidence="2 3" key="1">
    <citation type="submission" date="2018-07" db="EMBL/GenBank/DDBJ databases">
        <title>Desertimonas flava gen. nov. sp. nov.</title>
        <authorList>
            <person name="Liu S."/>
        </authorList>
    </citation>
    <scope>NUCLEOTIDE SEQUENCE [LARGE SCALE GENOMIC DNA]</scope>
    <source>
        <strain evidence="2 3">16Sb5-5</strain>
    </source>
</reference>
<dbReference type="Gene3D" id="3.30.460.10">
    <property type="entry name" value="Beta Polymerase, domain 2"/>
    <property type="match status" value="1"/>
</dbReference>
<comment type="caution">
    <text evidence="2">The sequence shown here is derived from an EMBL/GenBank/DDBJ whole genome shotgun (WGS) entry which is preliminary data.</text>
</comment>
<dbReference type="InterPro" id="IPR002934">
    <property type="entry name" value="Polymerase_NTP_transf_dom"/>
</dbReference>
<dbReference type="CDD" id="cd05403">
    <property type="entry name" value="NT_KNTase_like"/>
    <property type="match status" value="1"/>
</dbReference>
<dbReference type="SUPFAM" id="SSF81301">
    <property type="entry name" value="Nucleotidyltransferase"/>
    <property type="match status" value="2"/>
</dbReference>